<evidence type="ECO:0000256" key="2">
    <source>
        <dbReference type="ARBA" id="ARBA00008639"/>
    </source>
</evidence>
<reference evidence="5" key="1">
    <citation type="submission" date="2021-01" db="EMBL/GenBank/DDBJ databases">
        <authorList>
            <person name="Corre E."/>
            <person name="Pelletier E."/>
            <person name="Niang G."/>
            <person name="Scheremetjew M."/>
            <person name="Finn R."/>
            <person name="Kale V."/>
            <person name="Holt S."/>
            <person name="Cochrane G."/>
            <person name="Meng A."/>
            <person name="Brown T."/>
            <person name="Cohen L."/>
        </authorList>
    </citation>
    <scope>NUCLEOTIDE SEQUENCE</scope>
    <source>
        <strain evidence="5">308</strain>
    </source>
</reference>
<gene>
    <name evidence="5" type="ORF">CHYS00102_LOCUS29238</name>
</gene>
<evidence type="ECO:0008006" key="6">
    <source>
        <dbReference type="Google" id="ProtNLM"/>
    </source>
</evidence>
<sequence>MIRSICASLLIHRQPVLHRPTQNASGCAGVISPATPRFAPSHSWHLFYHIASFPPSGTFVMVPWKNFVVTFITLMSLIGNGIESLMLTIRASAIGPLRCTRHRIFCRAFCPSKRQKYATFGYTRPPHEIKSSLGKWRRQVTSSSSSEDDCWSMPLSFSCDDFVILRELSDSVRSMCGSFENPTVLVTSPNPSPVEQTMIRDRLVYIKRDDLLRLPGSIGGISGNKARKMYGIAILDDVEFPDCLVSHGGPQSNAMLSLAAIAAARNGRGDSKYPDVATPTDKGESDFPLPSAETERTSRFFYYTKRLPRYLRNQPSGNLLRATALGMELMELSPSEYSGIFGSQDGTSGRPPSCLVCPAPHRTLWVPQGGACSAALPGAIRLAVEVATFWDAESSGGNVDKMSELAVVVPSGTGTTALFLHRALQMNVTREAMGLTVEEFTKVESRIKIVAAPCVGDADYLRRQMSRLDIEAGTGNGTNIPEVLVPYPRFTKGSGDSIGEKRRSGYFAFGDPHPALLQTWKELQDEHDIFVDLLYGAPVWNNMFGHWINSMRNIGSKNKMLSPIDGRRVMYLHTGGLEGLSSQLTRYIHKGLLEKNTVQK</sequence>
<dbReference type="InterPro" id="IPR036052">
    <property type="entry name" value="TrpB-like_PALP_sf"/>
</dbReference>
<protein>
    <recommendedName>
        <fullName evidence="6">Tryptophan synthase beta chain-like PALP domain-containing protein</fullName>
    </recommendedName>
</protein>
<evidence type="ECO:0000256" key="3">
    <source>
        <dbReference type="ARBA" id="ARBA00022898"/>
    </source>
</evidence>
<comment type="similarity">
    <text evidence="2">Belongs to the ACC deaminase/D-cysteine desulfhydrase family.</text>
</comment>
<dbReference type="EMBL" id="HBFR01039988">
    <property type="protein sequence ID" value="CAD8902019.1"/>
    <property type="molecule type" value="Transcribed_RNA"/>
</dbReference>
<evidence type="ECO:0000313" key="5">
    <source>
        <dbReference type="EMBL" id="CAD8902019.1"/>
    </source>
</evidence>
<accession>A0A7S1C017</accession>
<feature type="region of interest" description="Disordered" evidence="4">
    <location>
        <begin position="269"/>
        <end position="290"/>
    </location>
</feature>
<dbReference type="PANTHER" id="PTHR43780">
    <property type="entry name" value="1-AMINOCYCLOPROPANE-1-CARBOXYLATE DEAMINASE-RELATED"/>
    <property type="match status" value="1"/>
</dbReference>
<dbReference type="SUPFAM" id="SSF53686">
    <property type="entry name" value="Tryptophan synthase beta subunit-like PLP-dependent enzymes"/>
    <property type="match status" value="1"/>
</dbReference>
<keyword evidence="3" id="KW-0663">Pyridoxal phosphate</keyword>
<organism evidence="5">
    <name type="scientific">Corethron hystrix</name>
    <dbReference type="NCBI Taxonomy" id="216773"/>
    <lineage>
        <taxon>Eukaryota</taxon>
        <taxon>Sar</taxon>
        <taxon>Stramenopiles</taxon>
        <taxon>Ochrophyta</taxon>
        <taxon>Bacillariophyta</taxon>
        <taxon>Coscinodiscophyceae</taxon>
        <taxon>Corethrophycidae</taxon>
        <taxon>Corethrales</taxon>
        <taxon>Corethraceae</taxon>
        <taxon>Corethron</taxon>
    </lineage>
</organism>
<dbReference type="GO" id="GO:0019148">
    <property type="term" value="F:D-cysteine desulfhydrase activity"/>
    <property type="evidence" value="ECO:0007669"/>
    <property type="project" value="TreeGrafter"/>
</dbReference>
<dbReference type="InterPro" id="IPR027278">
    <property type="entry name" value="ACCD_DCysDesulf"/>
</dbReference>
<evidence type="ECO:0000256" key="4">
    <source>
        <dbReference type="SAM" id="MobiDB-lite"/>
    </source>
</evidence>
<dbReference type="PANTHER" id="PTHR43780:SF2">
    <property type="entry name" value="1-AMINOCYCLOPROPANE-1-CARBOXYLATE DEAMINASE-RELATED"/>
    <property type="match status" value="1"/>
</dbReference>
<comment type="cofactor">
    <cofactor evidence="1">
        <name>pyridoxal 5'-phosphate</name>
        <dbReference type="ChEBI" id="CHEBI:597326"/>
    </cofactor>
</comment>
<evidence type="ECO:0000256" key="1">
    <source>
        <dbReference type="ARBA" id="ARBA00001933"/>
    </source>
</evidence>
<dbReference type="AlphaFoldDB" id="A0A7S1C017"/>
<dbReference type="Gene3D" id="3.40.50.1100">
    <property type="match status" value="1"/>
</dbReference>
<name>A0A7S1C017_9STRA</name>
<proteinExistence type="inferred from homology"/>